<evidence type="ECO:0000313" key="4">
    <source>
        <dbReference type="Proteomes" id="UP000067698"/>
    </source>
</evidence>
<dbReference type="PIRSF" id="PIRSF012565">
    <property type="entry name" value="DUF1027"/>
    <property type="match status" value="1"/>
</dbReference>
<proteinExistence type="predicted"/>
<dbReference type="Proteomes" id="UP001164714">
    <property type="component" value="Chromosome"/>
</dbReference>
<gene>
    <name evidence="2" type="ORF">AWM74_07775</name>
    <name evidence="3" type="ORF">OZ415_03595</name>
</gene>
<dbReference type="EMBL" id="CP114063">
    <property type="protein sequence ID" value="WAT25183.1"/>
    <property type="molecule type" value="Genomic_DNA"/>
</dbReference>
<dbReference type="GeneID" id="92867457"/>
<dbReference type="Pfam" id="PF06265">
    <property type="entry name" value="YutD-like"/>
    <property type="match status" value="1"/>
</dbReference>
<evidence type="ECO:0000256" key="1">
    <source>
        <dbReference type="SAM" id="MobiDB-lite"/>
    </source>
</evidence>
<dbReference type="InterPro" id="IPR038141">
    <property type="entry name" value="YutD-like_sf"/>
</dbReference>
<feature type="region of interest" description="Disordered" evidence="1">
    <location>
        <begin position="133"/>
        <end position="239"/>
    </location>
</feature>
<dbReference type="OrthoDB" id="1650379at2"/>
<feature type="compositionally biased region" description="Polar residues" evidence="1">
    <location>
        <begin position="196"/>
        <end position="215"/>
    </location>
</feature>
<accession>A0A0U4VY21</accession>
<evidence type="ECO:0000313" key="2">
    <source>
        <dbReference type="EMBL" id="AMB98136.1"/>
    </source>
</evidence>
<dbReference type="KEGG" id="aui:APT62_06255"/>
<feature type="compositionally biased region" description="Basic residues" evidence="1">
    <location>
        <begin position="216"/>
        <end position="228"/>
    </location>
</feature>
<reference evidence="3" key="3">
    <citation type="submission" date="2022-12" db="EMBL/GenBank/DDBJ databases">
        <title>Whole genome sequence analysis of a duck derived balloon bacteium Aerococcus urinaeequi henan2020.</title>
        <authorList>
            <person name="Zhang H."/>
            <person name="Qiao H.X."/>
            <person name="Bian C.Z."/>
            <person name="Shu J.C."/>
        </authorList>
    </citation>
    <scope>NUCLEOTIDE SEQUENCE</scope>
    <source>
        <strain evidence="3">2020-HN-1</strain>
    </source>
</reference>
<dbReference type="Gene3D" id="3.50.4.20">
    <property type="match status" value="1"/>
</dbReference>
<evidence type="ECO:0000313" key="5">
    <source>
        <dbReference type="Proteomes" id="UP001164714"/>
    </source>
</evidence>
<sequence length="239" mass="27902">MLSRKKQEELREQRASLNYPVAQIKRTSQETLEINGQSFVLVDNYRDALDIEALADRYMDILDIYDFVVGDWSYEQLRLKGFFADDAKIGSLEQKIKHLPDYLLEYGSFGAAYFVLLHERTGEEIQKRNEAFWTQQKHQNQESSRSKQNKNQSQRSASRKSYQGNKADNRHKSSGPNQNKEKHKQRRSNKKLESTKGPSFSISQNKESNKNTQKQKPVKRKVVTKRQHSFSIKEKGDKA</sequence>
<dbReference type="EMBL" id="CP014162">
    <property type="protein sequence ID" value="AMB98136.1"/>
    <property type="molecule type" value="Genomic_DNA"/>
</dbReference>
<protein>
    <submittedName>
        <fullName evidence="3">YutD family protein</fullName>
    </submittedName>
</protein>
<organism evidence="3 5">
    <name type="scientific">Aerococcus urinaeequi</name>
    <dbReference type="NCBI Taxonomy" id="51665"/>
    <lineage>
        <taxon>Bacteria</taxon>
        <taxon>Bacillati</taxon>
        <taxon>Bacillota</taxon>
        <taxon>Bacilli</taxon>
        <taxon>Lactobacillales</taxon>
        <taxon>Aerococcaceae</taxon>
        <taxon>Aerococcus</taxon>
    </lineage>
</organism>
<dbReference type="RefSeq" id="WP_026465319.1">
    <property type="nucleotide sequence ID" value="NZ_CP013988.1"/>
</dbReference>
<evidence type="ECO:0000313" key="3">
    <source>
        <dbReference type="EMBL" id="WAT25183.1"/>
    </source>
</evidence>
<dbReference type="Proteomes" id="UP000067698">
    <property type="component" value="Chromosome"/>
</dbReference>
<reference evidence="4" key="2">
    <citation type="submission" date="2016-01" db="EMBL/GenBank/DDBJ databases">
        <title>Six Aerococcus type strain genome sequencing and assembly using PacBio and Illumina Hiseq.</title>
        <authorList>
            <person name="Carkaci D."/>
            <person name="Dargis R."/>
            <person name="Nielsen X.C."/>
            <person name="Skovgaard O."/>
            <person name="Fuursted K."/>
            <person name="Christensen J.J."/>
        </authorList>
    </citation>
    <scope>NUCLEOTIDE SEQUENCE [LARGE SCALE GENOMIC DNA]</scope>
    <source>
        <strain evidence="4">CCUG28094</strain>
    </source>
</reference>
<dbReference type="AlphaFoldDB" id="A0A0U4VY21"/>
<dbReference type="InterPro" id="IPR009370">
    <property type="entry name" value="YutD-like"/>
</dbReference>
<name>A0A0U4VY21_9LACT</name>
<reference evidence="2 4" key="1">
    <citation type="journal article" date="2016" name="Genome Announc.">
        <title>Complete Genome Sequences of Aerococcus christensenii CCUG 28831T, Aerococcus sanguinicola CCUG 43001T, Aerococcus urinae CCUG 36881T, Aerococcus urinaeequi CCUG 28094T, Aerococcus urinaehominis CCUG 42038 BT, and Aerococcus viridans CCUG 4311T.</title>
        <authorList>
            <person name="Carkaci D."/>
            <person name="Dargis R."/>
            <person name="Nielsen X.C."/>
            <person name="Skovgaard O."/>
            <person name="Fuursted K."/>
            <person name="Christensen J.J."/>
        </authorList>
    </citation>
    <scope>NUCLEOTIDE SEQUENCE [LARGE SCALE GENOMIC DNA]</scope>
    <source>
        <strain evidence="2 4">CCUG28094</strain>
    </source>
</reference>